<dbReference type="EMBL" id="LJGW01000163">
    <property type="protein sequence ID" value="OEV12035.1"/>
    <property type="molecule type" value="Genomic_DNA"/>
</dbReference>
<dbReference type="InterPro" id="IPR008971">
    <property type="entry name" value="HSP40/DnaJ_pept-bd"/>
</dbReference>
<dbReference type="GO" id="GO:0005829">
    <property type="term" value="C:cytosol"/>
    <property type="evidence" value="ECO:0007669"/>
    <property type="project" value="TreeGrafter"/>
</dbReference>
<name>A0A1E7L744_9ACTN</name>
<dbReference type="FunFam" id="2.60.260.20:FF:000013">
    <property type="entry name" value="DnaJ subfamily B member 11"/>
    <property type="match status" value="1"/>
</dbReference>
<gene>
    <name evidence="4" type="ORF">AN218_10310</name>
</gene>
<protein>
    <submittedName>
        <fullName evidence="4">Molecular chaperone DnaJ</fullName>
    </submittedName>
</protein>
<dbReference type="CDD" id="cd10747">
    <property type="entry name" value="DnaJ_C"/>
    <property type="match status" value="1"/>
</dbReference>
<evidence type="ECO:0000313" key="5">
    <source>
        <dbReference type="Proteomes" id="UP000176005"/>
    </source>
</evidence>
<evidence type="ECO:0000259" key="3">
    <source>
        <dbReference type="Pfam" id="PF01556"/>
    </source>
</evidence>
<dbReference type="InterPro" id="IPR002939">
    <property type="entry name" value="DnaJ_C"/>
</dbReference>
<reference evidence="4 5" key="1">
    <citation type="journal article" date="2016" name="Front. Microbiol.">
        <title>Comparative Genomics Analysis of Streptomyces Species Reveals Their Adaptation to the Marine Environment and Their Diversity at the Genomic Level.</title>
        <authorList>
            <person name="Tian X."/>
            <person name="Zhang Z."/>
            <person name="Yang T."/>
            <person name="Chen M."/>
            <person name="Li J."/>
            <person name="Chen F."/>
            <person name="Yang J."/>
            <person name="Li W."/>
            <person name="Zhang B."/>
            <person name="Zhang Z."/>
            <person name="Wu J."/>
            <person name="Zhang C."/>
            <person name="Long L."/>
            <person name="Xiao J."/>
        </authorList>
    </citation>
    <scope>NUCLEOTIDE SEQUENCE [LARGE SCALE GENOMIC DNA]</scope>
    <source>
        <strain evidence="4 5">SCSIO 10429</strain>
    </source>
</reference>
<dbReference type="GO" id="GO:0051082">
    <property type="term" value="F:unfolded protein binding"/>
    <property type="evidence" value="ECO:0007669"/>
    <property type="project" value="InterPro"/>
</dbReference>
<dbReference type="PANTHER" id="PTHR24078">
    <property type="entry name" value="DNAJ HOMOLOG SUBFAMILY C MEMBER"/>
    <property type="match status" value="1"/>
</dbReference>
<feature type="domain" description="Chaperone DnaJ C-terminal" evidence="3">
    <location>
        <begin position="7"/>
        <end position="153"/>
    </location>
</feature>
<dbReference type="GO" id="GO:0051087">
    <property type="term" value="F:protein-folding chaperone binding"/>
    <property type="evidence" value="ECO:0007669"/>
    <property type="project" value="TreeGrafter"/>
</dbReference>
<dbReference type="Pfam" id="PF01556">
    <property type="entry name" value="DnaJ_C"/>
    <property type="match status" value="1"/>
</dbReference>
<keyword evidence="1" id="KW-0143">Chaperone</keyword>
<dbReference type="PATRIC" id="fig|518642.10.peg.1979"/>
<dbReference type="GO" id="GO:0006457">
    <property type="term" value="P:protein folding"/>
    <property type="evidence" value="ECO:0007669"/>
    <property type="project" value="InterPro"/>
</dbReference>
<comment type="caution">
    <text evidence="4">The sequence shown here is derived from an EMBL/GenBank/DDBJ whole genome shotgun (WGS) entry which is preliminary data.</text>
</comment>
<feature type="non-terminal residue" evidence="4">
    <location>
        <position position="1"/>
    </location>
</feature>
<dbReference type="PANTHER" id="PTHR24078:SF553">
    <property type="entry name" value="DNAJ HOMOLOG SUBFAMILY B MEMBER 5"/>
    <property type="match status" value="1"/>
</dbReference>
<evidence type="ECO:0000313" key="4">
    <source>
        <dbReference type="EMBL" id="OEV12035.1"/>
    </source>
</evidence>
<accession>A0A1E7L744</accession>
<feature type="region of interest" description="Disordered" evidence="2">
    <location>
        <begin position="116"/>
        <end position="178"/>
    </location>
</feature>
<dbReference type="RefSeq" id="WP_275936966.1">
    <property type="nucleotide sequence ID" value="NZ_LJGW01000163.1"/>
</dbReference>
<organism evidence="4 5">
    <name type="scientific">Streptomyces nanshensis</name>
    <dbReference type="NCBI Taxonomy" id="518642"/>
    <lineage>
        <taxon>Bacteria</taxon>
        <taxon>Bacillati</taxon>
        <taxon>Actinomycetota</taxon>
        <taxon>Actinomycetes</taxon>
        <taxon>Kitasatosporales</taxon>
        <taxon>Streptomycetaceae</taxon>
        <taxon>Streptomyces</taxon>
    </lineage>
</organism>
<dbReference type="AlphaFoldDB" id="A0A1E7L744"/>
<dbReference type="InterPro" id="IPR051339">
    <property type="entry name" value="DnaJ_subfamily_B"/>
</dbReference>
<evidence type="ECO:0000256" key="1">
    <source>
        <dbReference type="ARBA" id="ARBA00023186"/>
    </source>
</evidence>
<proteinExistence type="predicted"/>
<evidence type="ECO:0000256" key="2">
    <source>
        <dbReference type="SAM" id="MobiDB-lite"/>
    </source>
</evidence>
<dbReference type="Proteomes" id="UP000176005">
    <property type="component" value="Unassembled WGS sequence"/>
</dbReference>
<dbReference type="SUPFAM" id="SSF49493">
    <property type="entry name" value="HSP40/DnaJ peptide-binding domain"/>
    <property type="match status" value="2"/>
</dbReference>
<keyword evidence="5" id="KW-1185">Reference proteome</keyword>
<dbReference type="Gene3D" id="2.60.260.20">
    <property type="entry name" value="Urease metallochaperone UreE, N-terminal domain"/>
    <property type="match status" value="2"/>
</dbReference>
<sequence>VRGADQEAELPLTVEEAHRGGRRGVTLGGGDGERTYQVTIPRGVVDGQRIRLAGEGGRGSRDAPAGDLFLRVRITPHSRFRLDGRDVHVTLPVTPWEAALGATVPVTTPEGTAKVAVPAGSSSGRRLRLRGEGMPHPGGTPGDLYAELRITVPPEPTPREREAFEQLAAASDFDPRRP</sequence>